<dbReference type="EMBL" id="VIWU01000001">
    <property type="protein sequence ID" value="TWF81160.1"/>
    <property type="molecule type" value="Genomic_DNA"/>
</dbReference>
<reference evidence="1 2" key="1">
    <citation type="submission" date="2019-06" db="EMBL/GenBank/DDBJ databases">
        <title>Sequencing the genomes of 1000 actinobacteria strains.</title>
        <authorList>
            <person name="Klenk H.-P."/>
        </authorList>
    </citation>
    <scope>NUCLEOTIDE SEQUENCE [LARGE SCALE GENOMIC DNA]</scope>
    <source>
        <strain evidence="1 2">DSM 45671</strain>
    </source>
</reference>
<dbReference type="Proteomes" id="UP000321261">
    <property type="component" value="Unassembled WGS sequence"/>
</dbReference>
<sequence>MFTAPVPDSAPWAVTQEAVRVGTRAAEGIVLKGIFAAHRATHPSAPEAIKRLAHRLDVCFAARNLRRVFNQEGIRAVTGSDFDDFVEMLFTLGVIGVKVDETTRYHKAHFQYTFDAPLNAQEDADELCFHPLFTRYLFERSALRNRSTVVKPTYPYGSDPRDGDYRARLGYAAASGRS</sequence>
<proteinExistence type="predicted"/>
<keyword evidence="2" id="KW-1185">Reference proteome</keyword>
<name>A0A561T223_9PSEU</name>
<dbReference type="AlphaFoldDB" id="A0A561T223"/>
<protein>
    <submittedName>
        <fullName evidence="1">Uncharacterized protein</fullName>
    </submittedName>
</protein>
<gene>
    <name evidence="1" type="ORF">FHX44_117103</name>
</gene>
<organism evidence="1 2">
    <name type="scientific">Pseudonocardia hierapolitana</name>
    <dbReference type="NCBI Taxonomy" id="1128676"/>
    <lineage>
        <taxon>Bacteria</taxon>
        <taxon>Bacillati</taxon>
        <taxon>Actinomycetota</taxon>
        <taxon>Actinomycetes</taxon>
        <taxon>Pseudonocardiales</taxon>
        <taxon>Pseudonocardiaceae</taxon>
        <taxon>Pseudonocardia</taxon>
    </lineage>
</organism>
<evidence type="ECO:0000313" key="2">
    <source>
        <dbReference type="Proteomes" id="UP000321261"/>
    </source>
</evidence>
<evidence type="ECO:0000313" key="1">
    <source>
        <dbReference type="EMBL" id="TWF81160.1"/>
    </source>
</evidence>
<comment type="caution">
    <text evidence="1">The sequence shown here is derived from an EMBL/GenBank/DDBJ whole genome shotgun (WGS) entry which is preliminary data.</text>
</comment>
<accession>A0A561T223</accession>